<accession>A0AAE1H7G0</accession>
<dbReference type="AlphaFoldDB" id="A0AAE1H7G0"/>
<reference evidence="2" key="1">
    <citation type="submission" date="2021-07" db="EMBL/GenBank/DDBJ databases">
        <authorList>
            <person name="Catto M.A."/>
            <person name="Jacobson A."/>
            <person name="Kennedy G."/>
            <person name="Labadie P."/>
            <person name="Hunt B.G."/>
            <person name="Srinivasan R."/>
        </authorList>
    </citation>
    <scope>NUCLEOTIDE SEQUENCE</scope>
    <source>
        <strain evidence="2">PL_HMW_Pooled</strain>
        <tissue evidence="2">Head</tissue>
    </source>
</reference>
<keyword evidence="2" id="KW-0689">Ribosomal protein</keyword>
<evidence type="ECO:0000313" key="2">
    <source>
        <dbReference type="EMBL" id="KAK3916151.1"/>
    </source>
</evidence>
<proteinExistence type="predicted"/>
<dbReference type="GO" id="GO:0005840">
    <property type="term" value="C:ribosome"/>
    <property type="evidence" value="ECO:0007669"/>
    <property type="project" value="UniProtKB-KW"/>
</dbReference>
<protein>
    <submittedName>
        <fullName evidence="2">30S ribosomal protein S13</fullName>
    </submittedName>
</protein>
<keyword evidence="3" id="KW-1185">Reference proteome</keyword>
<keyword evidence="2" id="KW-0687">Ribonucleoprotein</keyword>
<sequence length="177" mass="20075">MEAWEKEVGPHAPSKIQPIIISLEADRDSDNDTEGIDDPPTPGKQDNTIQGLQQYTEDSLALLEDFEKFAMCGQNEKNEQCEQVELLNYTPTIQFTKEPYVQFYDSIDSSYSLQWSMISSRAITSTEVNLAVDKIMQQPCNKGRKSKGFLSKGRKSIIFCTRGLFDYKFAIGQNGHF</sequence>
<comment type="caution">
    <text evidence="2">The sequence shown here is derived from an EMBL/GenBank/DDBJ whole genome shotgun (WGS) entry which is preliminary data.</text>
</comment>
<name>A0AAE1H7G0_9NEOP</name>
<dbReference type="Proteomes" id="UP001219518">
    <property type="component" value="Unassembled WGS sequence"/>
</dbReference>
<gene>
    <name evidence="2" type="ORF">KUF71_000791</name>
</gene>
<reference evidence="2" key="2">
    <citation type="journal article" date="2023" name="BMC Genomics">
        <title>Pest status, molecular evolution, and epigenetic factors derived from the genome assembly of Frankliniella fusca, a thysanopteran phytovirus vector.</title>
        <authorList>
            <person name="Catto M.A."/>
            <person name="Labadie P.E."/>
            <person name="Jacobson A.L."/>
            <person name="Kennedy G.G."/>
            <person name="Srinivasan R."/>
            <person name="Hunt B.G."/>
        </authorList>
    </citation>
    <scope>NUCLEOTIDE SEQUENCE</scope>
    <source>
        <strain evidence="2">PL_HMW_Pooled</strain>
    </source>
</reference>
<evidence type="ECO:0000256" key="1">
    <source>
        <dbReference type="SAM" id="MobiDB-lite"/>
    </source>
</evidence>
<evidence type="ECO:0000313" key="3">
    <source>
        <dbReference type="Proteomes" id="UP001219518"/>
    </source>
</evidence>
<dbReference type="EMBL" id="JAHWGI010000493">
    <property type="protein sequence ID" value="KAK3916151.1"/>
    <property type="molecule type" value="Genomic_DNA"/>
</dbReference>
<feature type="region of interest" description="Disordered" evidence="1">
    <location>
        <begin position="1"/>
        <end position="48"/>
    </location>
</feature>
<organism evidence="2 3">
    <name type="scientific">Frankliniella fusca</name>
    <dbReference type="NCBI Taxonomy" id="407009"/>
    <lineage>
        <taxon>Eukaryota</taxon>
        <taxon>Metazoa</taxon>
        <taxon>Ecdysozoa</taxon>
        <taxon>Arthropoda</taxon>
        <taxon>Hexapoda</taxon>
        <taxon>Insecta</taxon>
        <taxon>Pterygota</taxon>
        <taxon>Neoptera</taxon>
        <taxon>Paraneoptera</taxon>
        <taxon>Thysanoptera</taxon>
        <taxon>Terebrantia</taxon>
        <taxon>Thripoidea</taxon>
        <taxon>Thripidae</taxon>
        <taxon>Frankliniella</taxon>
    </lineage>
</organism>